<gene>
    <name evidence="4" type="primary">gef2</name>
    <name evidence="4" type="ORF">A0H81_09692</name>
</gene>
<reference evidence="4 5" key="1">
    <citation type="submission" date="2016-03" db="EMBL/GenBank/DDBJ databases">
        <title>Whole genome sequencing of Grifola frondosa 9006-11.</title>
        <authorList>
            <person name="Min B."/>
            <person name="Park H."/>
            <person name="Kim J.-G."/>
            <person name="Cho H."/>
            <person name="Oh Y.-L."/>
            <person name="Kong W.-S."/>
            <person name="Choi I.-G."/>
        </authorList>
    </citation>
    <scope>NUCLEOTIDE SEQUENCE [LARGE SCALE GENOMIC DNA]</scope>
    <source>
        <strain evidence="4 5">9006-11</strain>
    </source>
</reference>
<feature type="domain" description="DH" evidence="3">
    <location>
        <begin position="94"/>
        <end position="267"/>
    </location>
</feature>
<evidence type="ECO:0000313" key="5">
    <source>
        <dbReference type="Proteomes" id="UP000092993"/>
    </source>
</evidence>
<keyword evidence="1" id="KW-0175">Coiled coil</keyword>
<accession>A0A1C7LZT2</accession>
<feature type="region of interest" description="Disordered" evidence="2">
    <location>
        <begin position="1086"/>
        <end position="1126"/>
    </location>
</feature>
<dbReference type="SUPFAM" id="SSF48065">
    <property type="entry name" value="DBL homology domain (DH-domain)"/>
    <property type="match status" value="1"/>
</dbReference>
<dbReference type="PANTHER" id="PTHR12673">
    <property type="entry name" value="FACIOGENITAL DYSPLASIA PROTEIN"/>
    <property type="match status" value="1"/>
</dbReference>
<dbReference type="EMBL" id="LUGG01000014">
    <property type="protein sequence ID" value="OBZ70183.1"/>
    <property type="molecule type" value="Genomic_DNA"/>
</dbReference>
<evidence type="ECO:0000256" key="2">
    <source>
        <dbReference type="SAM" id="MobiDB-lite"/>
    </source>
</evidence>
<dbReference type="OrthoDB" id="660555at2759"/>
<dbReference type="Proteomes" id="UP000092993">
    <property type="component" value="Unassembled WGS sequence"/>
</dbReference>
<feature type="compositionally biased region" description="Polar residues" evidence="2">
    <location>
        <begin position="1097"/>
        <end position="1108"/>
    </location>
</feature>
<dbReference type="InterPro" id="IPR000219">
    <property type="entry name" value="DH_dom"/>
</dbReference>
<feature type="compositionally biased region" description="Low complexity" evidence="2">
    <location>
        <begin position="664"/>
        <end position="674"/>
    </location>
</feature>
<comment type="caution">
    <text evidence="4">The sequence shown here is derived from an EMBL/GenBank/DDBJ whole genome shotgun (WGS) entry which is preliminary data.</text>
</comment>
<feature type="region of interest" description="Disordered" evidence="2">
    <location>
        <begin position="624"/>
        <end position="747"/>
    </location>
</feature>
<dbReference type="Gene3D" id="1.20.900.10">
    <property type="entry name" value="Dbl homology (DH) domain"/>
    <property type="match status" value="1"/>
</dbReference>
<protein>
    <submittedName>
        <fullName evidence="4">Rho guanine nucleotide exchange factor gef2</fullName>
    </submittedName>
</protein>
<dbReference type="InterPro" id="IPR051092">
    <property type="entry name" value="FYVE_RhoGEF_PH"/>
</dbReference>
<proteinExistence type="predicted"/>
<dbReference type="PANTHER" id="PTHR12673:SF270">
    <property type="entry name" value="FYVE-TYPE DOMAIN-CONTAINING PROTEIN"/>
    <property type="match status" value="1"/>
</dbReference>
<feature type="compositionally biased region" description="Polar residues" evidence="2">
    <location>
        <begin position="726"/>
        <end position="739"/>
    </location>
</feature>
<feature type="compositionally biased region" description="Basic residues" evidence="2">
    <location>
        <begin position="692"/>
        <end position="704"/>
    </location>
</feature>
<evidence type="ECO:0000259" key="3">
    <source>
        <dbReference type="PROSITE" id="PS50010"/>
    </source>
</evidence>
<feature type="region of interest" description="Disordered" evidence="2">
    <location>
        <begin position="818"/>
        <end position="871"/>
    </location>
</feature>
<dbReference type="PROSITE" id="PS50010">
    <property type="entry name" value="DH_2"/>
    <property type="match status" value="1"/>
</dbReference>
<organism evidence="4 5">
    <name type="scientific">Grifola frondosa</name>
    <name type="common">Maitake</name>
    <name type="synonym">Polyporus frondosus</name>
    <dbReference type="NCBI Taxonomy" id="5627"/>
    <lineage>
        <taxon>Eukaryota</taxon>
        <taxon>Fungi</taxon>
        <taxon>Dikarya</taxon>
        <taxon>Basidiomycota</taxon>
        <taxon>Agaricomycotina</taxon>
        <taxon>Agaricomycetes</taxon>
        <taxon>Polyporales</taxon>
        <taxon>Grifolaceae</taxon>
        <taxon>Grifola</taxon>
    </lineage>
</organism>
<dbReference type="STRING" id="5627.A0A1C7LZT2"/>
<feature type="compositionally biased region" description="Polar residues" evidence="2">
    <location>
        <begin position="635"/>
        <end position="663"/>
    </location>
</feature>
<dbReference type="Pfam" id="PF00621">
    <property type="entry name" value="RhoGEF"/>
    <property type="match status" value="1"/>
</dbReference>
<sequence>MALSRSPRKVVPLASGDDCSSRPRTKSVTGSTVVRRAFFCGVVVEGSEKGISEDVQNLLTSLGESLDLVEPSSTSEESLSQMEPHSYGKADFSKLADQINELVVTERSYVQRLSMLKVNYADPLCGFSKDKNTLIVGPYQSNTMFGNVRNLLPVNKAFLEDLELLNSVNGPGVGDVARRHFKELSGFEHYKYFYAKREEALTIFTRRIKYSSPDTNNRLGLRELLMEPVQRIPRYTLMFGNMIKLMDPRDPQRASLLEADEVASRIALAEMNEEGKRGVMLYTLGNSIDGFPPALVSNSRRFVDCIDVEDVIASDLLTSISSGQSVRLQCSLVLLDDKLVIAKRPGSGEKTGRMLAGLDHAERDIKVGGQLKGGKKNGMVYKGVVDITDIVATDVGGVGIHIYFENPPQDQTDRWSGRPFRAFSVVIPPSLIDLEPARAEGEKKRFLNNLWEAQAKYRTKAGQSVVLCANEKEVENKAGKVTLARTYFNIFQRTSFLQEPKKTRIVLHIDPSGSADPIPFGMGGPPFVVVRVHPMAGQLSRYTVTSSDPDEEVEEDIMQTHRVKERIVQTIHQYGLFMFHTGRASVPSTPTASSRARANKFGLDALSRNISRVRPTSAMGDIFGGSINNHKRSKTVASRASTLTQTASTADSSLTRFSRSRSNSITTAATSIAPTDDDPPMSVSAGSVRARSISRAKKLIRRGKSPISAGSSSEPEAQQKRWGARSRSTSRAQTPPSETEQSDFDIENEAEETALMIGGSERDLDRQLLIARKNSHVQRGQSSTERPISETIYEGMRFFFFRNYALTVCTVLPEISQDAMSQRSTTPRPHSTTPTKDDDPKLSPRQSRSLMVDRRPMGPRTPSPLPSRSPQLLSTHTLASVDTDLGLEATLVNMTQPHLSPTRTPVSPLPRSRRQPFEPTVNKHAMPSGSAVEAPRPPVTTEPLLVRKKGSVRTTSGESPSGARRVYNARRNSALGKQAFHGGSPRRVPSGQARMSRIPIFADNSAAIDDVDRLVRLAETTKEDVESCRRAVKRIKLETDKLQSLSPDCRASEEFVRPTPIKALRIPQRDTPPPATKEAQARMEDMHKQISTRRQVESGTRARSQSVVESPPPTQRPFNSPKRVEDVTRSIRDVVSQADKDLERAASNQEIIHTDLKKVTDHLKEKSAELDKTRVELQNSKRQCEVVKSLLTDCTRQLDIIYDVSREAGPMALRLTSFESFNEELDSMYNDATLPEDEAWGAMVRDLRQSKQANKTVMKENSHLKRRIAELEMQQEQWGALLRTHGLIP</sequence>
<dbReference type="GO" id="GO:0005737">
    <property type="term" value="C:cytoplasm"/>
    <property type="evidence" value="ECO:0007669"/>
    <property type="project" value="TreeGrafter"/>
</dbReference>
<name>A0A1C7LZT2_GRIFR</name>
<feature type="region of interest" description="Disordered" evidence="2">
    <location>
        <begin position="1"/>
        <end position="26"/>
    </location>
</feature>
<feature type="coiled-coil region" evidence="1">
    <location>
        <begin position="1156"/>
        <end position="1183"/>
    </location>
</feature>
<evidence type="ECO:0000256" key="1">
    <source>
        <dbReference type="SAM" id="Coils"/>
    </source>
</evidence>
<feature type="compositionally biased region" description="Low complexity" evidence="2">
    <location>
        <begin position="823"/>
        <end position="834"/>
    </location>
</feature>
<keyword evidence="5" id="KW-1185">Reference proteome</keyword>
<dbReference type="GO" id="GO:0005085">
    <property type="term" value="F:guanyl-nucleotide exchange factor activity"/>
    <property type="evidence" value="ECO:0007669"/>
    <property type="project" value="InterPro"/>
</dbReference>
<feature type="region of interest" description="Disordered" evidence="2">
    <location>
        <begin position="897"/>
        <end position="937"/>
    </location>
</feature>
<dbReference type="OMA" id="HQYGLFK"/>
<dbReference type="SMART" id="SM00325">
    <property type="entry name" value="RhoGEF"/>
    <property type="match status" value="1"/>
</dbReference>
<evidence type="ECO:0000313" key="4">
    <source>
        <dbReference type="EMBL" id="OBZ70183.1"/>
    </source>
</evidence>
<dbReference type="InterPro" id="IPR035899">
    <property type="entry name" value="DBL_dom_sf"/>
</dbReference>